<proteinExistence type="predicted"/>
<accession>A0A183UH50</accession>
<keyword evidence="2" id="KW-1185">Reference proteome</keyword>
<dbReference type="EMBL" id="UYWY01019764">
    <property type="protein sequence ID" value="VDM39141.1"/>
    <property type="molecule type" value="Genomic_DNA"/>
</dbReference>
<evidence type="ECO:0000313" key="2">
    <source>
        <dbReference type="Proteomes" id="UP000050794"/>
    </source>
</evidence>
<evidence type="ECO:0000313" key="1">
    <source>
        <dbReference type="EMBL" id="VDM39141.1"/>
    </source>
</evidence>
<reference evidence="1 2" key="2">
    <citation type="submission" date="2018-11" db="EMBL/GenBank/DDBJ databases">
        <authorList>
            <consortium name="Pathogen Informatics"/>
        </authorList>
    </citation>
    <scope>NUCLEOTIDE SEQUENCE [LARGE SCALE GENOMIC DNA]</scope>
</reference>
<dbReference type="WBParaSite" id="TCNE_0000782001-mRNA-1">
    <property type="protein sequence ID" value="TCNE_0000782001-mRNA-1"/>
    <property type="gene ID" value="TCNE_0000782001"/>
</dbReference>
<name>A0A183UH50_TOXCA</name>
<gene>
    <name evidence="1" type="ORF">TCNE_LOCUS7820</name>
</gene>
<dbReference type="AlphaFoldDB" id="A0A183UH50"/>
<protein>
    <submittedName>
        <fullName evidence="1 3">Uncharacterized protein</fullName>
    </submittedName>
</protein>
<evidence type="ECO:0000313" key="3">
    <source>
        <dbReference type="WBParaSite" id="TCNE_0000782001-mRNA-1"/>
    </source>
</evidence>
<sequence length="79" mass="9112">MSPLRGEARDMMKFSLAWPTAHWRQLPVLNRSTLSAQQLSDKRNSRYMADRNFLDSCIIMLSTNGYIQSMLAAKLILLH</sequence>
<organism evidence="2 3">
    <name type="scientific">Toxocara canis</name>
    <name type="common">Canine roundworm</name>
    <dbReference type="NCBI Taxonomy" id="6265"/>
    <lineage>
        <taxon>Eukaryota</taxon>
        <taxon>Metazoa</taxon>
        <taxon>Ecdysozoa</taxon>
        <taxon>Nematoda</taxon>
        <taxon>Chromadorea</taxon>
        <taxon>Rhabditida</taxon>
        <taxon>Spirurina</taxon>
        <taxon>Ascaridomorpha</taxon>
        <taxon>Ascaridoidea</taxon>
        <taxon>Toxocaridae</taxon>
        <taxon>Toxocara</taxon>
    </lineage>
</organism>
<reference evidence="3" key="1">
    <citation type="submission" date="2016-06" db="UniProtKB">
        <authorList>
            <consortium name="WormBaseParasite"/>
        </authorList>
    </citation>
    <scope>IDENTIFICATION</scope>
</reference>
<dbReference type="Proteomes" id="UP000050794">
    <property type="component" value="Unassembled WGS sequence"/>
</dbReference>